<accession>A0A927A273</accession>
<keyword evidence="4" id="KW-1185">Reference proteome</keyword>
<dbReference type="EMBL" id="JACJQU010000010">
    <property type="protein sequence ID" value="MBD2295103.1"/>
    <property type="molecule type" value="Genomic_DNA"/>
</dbReference>
<feature type="chain" id="PRO_5036711805" evidence="2">
    <location>
        <begin position="19"/>
        <end position="39"/>
    </location>
</feature>
<evidence type="ECO:0000256" key="1">
    <source>
        <dbReference type="SAM" id="MobiDB-lite"/>
    </source>
</evidence>
<evidence type="ECO:0000256" key="2">
    <source>
        <dbReference type="SAM" id="SignalP"/>
    </source>
</evidence>
<feature type="signal peptide" evidence="2">
    <location>
        <begin position="1"/>
        <end position="18"/>
    </location>
</feature>
<organism evidence="3 4">
    <name type="scientific">Anabaena sphaerica FACHB-251</name>
    <dbReference type="NCBI Taxonomy" id="2692883"/>
    <lineage>
        <taxon>Bacteria</taxon>
        <taxon>Bacillati</taxon>
        <taxon>Cyanobacteriota</taxon>
        <taxon>Cyanophyceae</taxon>
        <taxon>Nostocales</taxon>
        <taxon>Nostocaceae</taxon>
        <taxon>Anabaena</taxon>
    </lineage>
</organism>
<dbReference type="AlphaFoldDB" id="A0A927A273"/>
<feature type="compositionally biased region" description="Basic residues" evidence="1">
    <location>
        <begin position="27"/>
        <end position="39"/>
    </location>
</feature>
<evidence type="ECO:0000313" key="3">
    <source>
        <dbReference type="EMBL" id="MBD2295103.1"/>
    </source>
</evidence>
<dbReference type="Proteomes" id="UP000662185">
    <property type="component" value="Unassembled WGS sequence"/>
</dbReference>
<proteinExistence type="predicted"/>
<gene>
    <name evidence="3" type="ORF">H6G06_16850</name>
</gene>
<comment type="caution">
    <text evidence="3">The sequence shown here is derived from an EMBL/GenBank/DDBJ whole genome shotgun (WGS) entry which is preliminary data.</text>
</comment>
<protein>
    <submittedName>
        <fullName evidence="3">YHYH domain-containing protein</fullName>
    </submittedName>
</protein>
<keyword evidence="2" id="KW-0732">Signal</keyword>
<dbReference type="InterPro" id="IPR047773">
    <property type="entry name" value="YHYH_dom_bact"/>
</dbReference>
<name>A0A927A273_9NOST</name>
<reference evidence="4" key="1">
    <citation type="journal article" date="2020" name="ISME J.">
        <title>Comparative genomics reveals insights into cyanobacterial evolution and habitat adaptation.</title>
        <authorList>
            <person name="Chen M.Y."/>
            <person name="Teng W.K."/>
            <person name="Zhao L."/>
            <person name="Hu C.X."/>
            <person name="Zhou Y.K."/>
            <person name="Han B.P."/>
            <person name="Song L.R."/>
            <person name="Shu W.S."/>
        </authorList>
    </citation>
    <scope>NUCLEOTIDE SEQUENCE [LARGE SCALE GENOMIC DNA]</scope>
    <source>
        <strain evidence="4">FACHB-251</strain>
    </source>
</reference>
<dbReference type="NCBIfam" id="NF033223">
    <property type="entry name" value="YHYH_alt"/>
    <property type="match status" value="1"/>
</dbReference>
<sequence length="39" mass="4184">MKKLVVLPLVAAVSPAFAHSGRTNRSGCHHSRTGGYHCH</sequence>
<evidence type="ECO:0000313" key="4">
    <source>
        <dbReference type="Proteomes" id="UP000662185"/>
    </source>
</evidence>
<feature type="region of interest" description="Disordered" evidence="1">
    <location>
        <begin position="20"/>
        <end position="39"/>
    </location>
</feature>